<name>A0A8H6Z3F7_9AGAR</name>
<dbReference type="AlphaFoldDB" id="A0A8H6Z3F7"/>
<protein>
    <submittedName>
        <fullName evidence="1">Uncharacterized protein</fullName>
    </submittedName>
</protein>
<evidence type="ECO:0000313" key="2">
    <source>
        <dbReference type="Proteomes" id="UP000620124"/>
    </source>
</evidence>
<reference evidence="1" key="1">
    <citation type="submission" date="2020-05" db="EMBL/GenBank/DDBJ databases">
        <title>Mycena genomes resolve the evolution of fungal bioluminescence.</title>
        <authorList>
            <person name="Tsai I.J."/>
        </authorList>
    </citation>
    <scope>NUCLEOTIDE SEQUENCE</scope>
    <source>
        <strain evidence="1">CCC161011</strain>
    </source>
</reference>
<comment type="caution">
    <text evidence="1">The sequence shown here is derived from an EMBL/GenBank/DDBJ whole genome shotgun (WGS) entry which is preliminary data.</text>
</comment>
<proteinExistence type="predicted"/>
<dbReference type="InterPro" id="IPR059179">
    <property type="entry name" value="MLKL-like_MCAfunc"/>
</dbReference>
<dbReference type="GO" id="GO:0007166">
    <property type="term" value="P:cell surface receptor signaling pathway"/>
    <property type="evidence" value="ECO:0007669"/>
    <property type="project" value="InterPro"/>
</dbReference>
<dbReference type="InterPro" id="IPR036537">
    <property type="entry name" value="Adaptor_Cbl_N_dom_sf"/>
</dbReference>
<keyword evidence="2" id="KW-1185">Reference proteome</keyword>
<dbReference type="Proteomes" id="UP000620124">
    <property type="component" value="Unassembled WGS sequence"/>
</dbReference>
<accession>A0A8H6Z3F7</accession>
<dbReference type="OrthoDB" id="3017007at2759"/>
<organism evidence="1 2">
    <name type="scientific">Mycena venus</name>
    <dbReference type="NCBI Taxonomy" id="2733690"/>
    <lineage>
        <taxon>Eukaryota</taxon>
        <taxon>Fungi</taxon>
        <taxon>Dikarya</taxon>
        <taxon>Basidiomycota</taxon>
        <taxon>Agaricomycotina</taxon>
        <taxon>Agaricomycetes</taxon>
        <taxon>Agaricomycetidae</taxon>
        <taxon>Agaricales</taxon>
        <taxon>Marasmiineae</taxon>
        <taxon>Mycenaceae</taxon>
        <taxon>Mycena</taxon>
    </lineage>
</organism>
<evidence type="ECO:0000313" key="1">
    <source>
        <dbReference type="EMBL" id="KAF7369799.1"/>
    </source>
</evidence>
<dbReference type="Gene3D" id="1.20.930.20">
    <property type="entry name" value="Adaptor protein Cbl, N-terminal domain"/>
    <property type="match status" value="1"/>
</dbReference>
<sequence>MPFRLRLKNVRIRLCLSLDHQTTPVGAKQEHQKLAILVQALALVETAAQTSGVPYLSGAIGFALEVAKCVQGYRANNEGLNRLALGCVKLMLDITKQITIGGVMSENMGQLVEDLFGTLEKVQNTAKNIVNSGTRTRRFLAQKDISERLDGLSKDVTEAQMRFMTLVLIANAQNQEQTKDSIYDHSSIVLGSYYASGDGWIAFNGKLQETGENVIIKRYSFDDASKRRARHEADIKAFKKNWFMTLW</sequence>
<dbReference type="CDD" id="cd21037">
    <property type="entry name" value="MLKL_NTD"/>
    <property type="match status" value="1"/>
</dbReference>
<gene>
    <name evidence="1" type="ORF">MVEN_00312400</name>
</gene>
<dbReference type="EMBL" id="JACAZI010000002">
    <property type="protein sequence ID" value="KAF7369799.1"/>
    <property type="molecule type" value="Genomic_DNA"/>
</dbReference>